<dbReference type="InterPro" id="IPR052523">
    <property type="entry name" value="Trichothecene_AcTrans"/>
</dbReference>
<dbReference type="SUPFAM" id="SSF55729">
    <property type="entry name" value="Acyl-CoA N-acyltransferases (Nat)"/>
    <property type="match status" value="1"/>
</dbReference>
<evidence type="ECO:0000259" key="1">
    <source>
        <dbReference type="Pfam" id="PF00583"/>
    </source>
</evidence>
<dbReference type="PANTHER" id="PTHR42791">
    <property type="entry name" value="GNAT FAMILY ACETYLTRANSFERASE"/>
    <property type="match status" value="1"/>
</dbReference>
<feature type="domain" description="N-acetyltransferase" evidence="1">
    <location>
        <begin position="289"/>
        <end position="333"/>
    </location>
</feature>
<sequence length="353" mass="39769">MIDTGYVPTGERRLLVNSDINTVTQFYVLDYGMENCSIVISMPESTTDPGNSTKIAHNGSVVELDAWILDTHQKLDFAKLSWNSKPRRRAHLGVFSLQYGTTQQSPGFKCQSGSFQTIEISCHSENCSVDTNTKWEEKSEYDHIFVCLSFMIPMSSIVVKHLQHPTESQIDEAVKLCLRAYGEDPALIAMTGNQSDLRDTVFRSMIRAAVLEGSFYIASDGSDSIFSIAVWFGPGKALYKSEEQRKLGFNEFFEALSPETRHWWTEVYTKQLDKYLDDIIGKEKLLNSWYANNIATDPVHQGKGYGTALLKTIFEEARKDQSIVALGTQNEQNTEIPAPTGNFPAMFFTWGED</sequence>
<accession>A0A286UQC7</accession>
<dbReference type="GO" id="GO:0016747">
    <property type="term" value="F:acyltransferase activity, transferring groups other than amino-acyl groups"/>
    <property type="evidence" value="ECO:0007669"/>
    <property type="project" value="InterPro"/>
</dbReference>
<evidence type="ECO:0000313" key="3">
    <source>
        <dbReference type="EMBL" id="PAV21724.1"/>
    </source>
</evidence>
<dbReference type="AlphaFoldDB" id="A0A286UQC7"/>
<keyword evidence="4" id="KW-1185">Reference proteome</keyword>
<dbReference type="Pfam" id="PF09792">
    <property type="entry name" value="But2"/>
    <property type="match status" value="1"/>
</dbReference>
<reference evidence="3 4" key="1">
    <citation type="journal article" date="2017" name="Mol. Ecol.">
        <title>Comparative and population genomic landscape of Phellinus noxius: A hypervariable fungus causing root rot in trees.</title>
        <authorList>
            <person name="Chung C.L."/>
            <person name="Lee T.J."/>
            <person name="Akiba M."/>
            <person name="Lee H.H."/>
            <person name="Kuo T.H."/>
            <person name="Liu D."/>
            <person name="Ke H.M."/>
            <person name="Yokoi T."/>
            <person name="Roa M.B."/>
            <person name="Lu M.J."/>
            <person name="Chang Y.Y."/>
            <person name="Ann P.J."/>
            <person name="Tsai J.N."/>
            <person name="Chen C.Y."/>
            <person name="Tzean S.S."/>
            <person name="Ota Y."/>
            <person name="Hattori T."/>
            <person name="Sahashi N."/>
            <person name="Liou R.F."/>
            <person name="Kikuchi T."/>
            <person name="Tsai I.J."/>
        </authorList>
    </citation>
    <scope>NUCLEOTIDE SEQUENCE [LARGE SCALE GENOMIC DNA]</scope>
    <source>
        <strain evidence="3 4">FFPRI411160</strain>
    </source>
</reference>
<evidence type="ECO:0000313" key="4">
    <source>
        <dbReference type="Proteomes" id="UP000217199"/>
    </source>
</evidence>
<dbReference type="CDD" id="cd04301">
    <property type="entry name" value="NAT_SF"/>
    <property type="match status" value="1"/>
</dbReference>
<dbReference type="EMBL" id="NBII01000002">
    <property type="protein sequence ID" value="PAV21724.1"/>
    <property type="molecule type" value="Genomic_DNA"/>
</dbReference>
<name>A0A286UQC7_9AGAM</name>
<dbReference type="STRING" id="2282107.A0A286UQC7"/>
<dbReference type="InterPro" id="IPR016181">
    <property type="entry name" value="Acyl_CoA_acyltransferase"/>
</dbReference>
<comment type="caution">
    <text evidence="3">The sequence shown here is derived from an EMBL/GenBank/DDBJ whole genome shotgun (WGS) entry which is preliminary data.</text>
</comment>
<dbReference type="InParanoid" id="A0A286UQC7"/>
<feature type="domain" description="Ubiquitin 3 binding protein But2 C-terminal" evidence="2">
    <location>
        <begin position="16"/>
        <end position="123"/>
    </location>
</feature>
<protein>
    <recommendedName>
        <fullName evidence="5">N-acetyltransferase domain-containing protein</fullName>
    </recommendedName>
</protein>
<dbReference type="InterPro" id="IPR000182">
    <property type="entry name" value="GNAT_dom"/>
</dbReference>
<organism evidence="3 4">
    <name type="scientific">Pyrrhoderma noxium</name>
    <dbReference type="NCBI Taxonomy" id="2282107"/>
    <lineage>
        <taxon>Eukaryota</taxon>
        <taxon>Fungi</taxon>
        <taxon>Dikarya</taxon>
        <taxon>Basidiomycota</taxon>
        <taxon>Agaricomycotina</taxon>
        <taxon>Agaricomycetes</taxon>
        <taxon>Hymenochaetales</taxon>
        <taxon>Hymenochaetaceae</taxon>
        <taxon>Pyrrhoderma</taxon>
    </lineage>
</organism>
<dbReference type="Proteomes" id="UP000217199">
    <property type="component" value="Unassembled WGS sequence"/>
</dbReference>
<gene>
    <name evidence="3" type="ORF">PNOK_0168100</name>
</gene>
<dbReference type="InterPro" id="IPR018620">
    <property type="entry name" value="Ubiquitin3-bd_protein_But2_C"/>
</dbReference>
<dbReference type="Gene3D" id="3.40.630.30">
    <property type="match status" value="1"/>
</dbReference>
<evidence type="ECO:0000259" key="2">
    <source>
        <dbReference type="Pfam" id="PF09792"/>
    </source>
</evidence>
<dbReference type="OrthoDB" id="3350619at2759"/>
<proteinExistence type="predicted"/>
<dbReference type="Pfam" id="PF00583">
    <property type="entry name" value="Acetyltransf_1"/>
    <property type="match status" value="1"/>
</dbReference>
<evidence type="ECO:0008006" key="5">
    <source>
        <dbReference type="Google" id="ProtNLM"/>
    </source>
</evidence>
<dbReference type="PANTHER" id="PTHR42791:SF1">
    <property type="entry name" value="N-ACETYLTRANSFERASE DOMAIN-CONTAINING PROTEIN"/>
    <property type="match status" value="1"/>
</dbReference>